<keyword evidence="6" id="KW-0963">Cytoplasm</keyword>
<organism evidence="13 14">
    <name type="scientific">Magallana gigas</name>
    <name type="common">Pacific oyster</name>
    <name type="synonym">Crassostrea gigas</name>
    <dbReference type="NCBI Taxonomy" id="29159"/>
    <lineage>
        <taxon>Eukaryota</taxon>
        <taxon>Metazoa</taxon>
        <taxon>Spiralia</taxon>
        <taxon>Lophotrochozoa</taxon>
        <taxon>Mollusca</taxon>
        <taxon>Bivalvia</taxon>
        <taxon>Autobranchia</taxon>
        <taxon>Pteriomorphia</taxon>
        <taxon>Ostreida</taxon>
        <taxon>Ostreoidea</taxon>
        <taxon>Ostreidae</taxon>
        <taxon>Magallana</taxon>
    </lineage>
</organism>
<comment type="function">
    <text evidence="11">Regulatory subunit of the condensin complex, a complex required for conversion of interphase chromatin into mitotic-like condense chromosomes.</text>
</comment>
<keyword evidence="14" id="KW-1185">Reference proteome</keyword>
<proteinExistence type="inferred from homology"/>
<sequence>MEKSQRSISRNMPSAREVLSPLTTPNIFNSVSNIISPASSRHVSLKSPVPMLTAEHDDAAEKRERRRSRIIQLQQRVGSPASPGERRRSLPLSGLSATQLADHYSSCIKLSAENKINAKNAFGLHLIDYMSDLVKKKELDNFQVASTTLDASAKIYAGRVDAIHAETYKVLTGLGRSGEKSKADEDGEEAMEEDGVPGEEQAEEVKKKKRTKKNNTIESNLKNINVSKVDLEFEVDPLFKVMSAAFDEGGSSGLLLNNLRCFDDRQDLVLDSSSDVAQVDYSIDISQRKPLEMSEIKGMFRGVDLNSKEVCPSFSSFEFSNWDSSMETSVVPSGSNTHAFDINAETEPIEESDHYMADLPADIEDMAVEGAFGEDNAEDDGDTGGDNQITEKSICIGDGKAAELMQSAIRDLTHGTTGTLLSVLASEPSDYSYFNKALLRAWAGPAHWRIGPLSKDPRTKSQMDKTQKNKKALLDIDYDTVKEEKDFAKYFKPSKSLTLTKSTLTKYSKEKNTLPKDLHYDADKLFRLFCKSQVMIKRQDTVSEDIDEEIENYNYENPNDKENYCPKGDEEVDDDDEAVGGFDFTAGEGTFSQDDYTMQPDSSLNNTTLMGDKLVSQPNKVAKIDINYAKTAKKLDVKKLKGVIWHLLTTKSKKAGENGPASESMEETEAAGSKEIPTENGPDSSKEGSVGTDMIGTLSFQELLNDLPQNVSTHMAKNLSVPIAFVCLLHLANEKTLKIESENMSDLKITQGI</sequence>
<evidence type="ECO:0000256" key="2">
    <source>
        <dbReference type="ARBA" id="ARBA00004496"/>
    </source>
</evidence>
<dbReference type="GO" id="GO:0005737">
    <property type="term" value="C:cytoplasm"/>
    <property type="evidence" value="ECO:0007669"/>
    <property type="project" value="UniProtKB-SubCell"/>
</dbReference>
<dbReference type="PIRSF" id="PIRSF017126">
    <property type="entry name" value="Condensin_H"/>
    <property type="match status" value="1"/>
</dbReference>
<evidence type="ECO:0000256" key="10">
    <source>
        <dbReference type="ARBA" id="ARBA00023306"/>
    </source>
</evidence>
<evidence type="ECO:0000313" key="13">
    <source>
        <dbReference type="EnsemblMetazoa" id="G16078.1:cds"/>
    </source>
</evidence>
<reference evidence="13" key="1">
    <citation type="submission" date="2022-08" db="UniProtKB">
        <authorList>
            <consortium name="EnsemblMetazoa"/>
        </authorList>
    </citation>
    <scope>IDENTIFICATION</scope>
    <source>
        <strain evidence="13">05x7-T-G4-1.051#20</strain>
    </source>
</reference>
<dbReference type="InterPro" id="IPR022816">
    <property type="entry name" value="Condensin_barren_su2"/>
</dbReference>
<evidence type="ECO:0000256" key="6">
    <source>
        <dbReference type="ARBA" id="ARBA00022490"/>
    </source>
</evidence>
<name>A0A8W8IX14_MAGGI</name>
<feature type="region of interest" description="Disordered" evidence="12">
    <location>
        <begin position="72"/>
        <end position="91"/>
    </location>
</feature>
<comment type="similarity">
    <text evidence="3 11">Belongs to the CND2 (condensin subunit 2) family.</text>
</comment>
<evidence type="ECO:0000256" key="3">
    <source>
        <dbReference type="ARBA" id="ARBA00009471"/>
    </source>
</evidence>
<evidence type="ECO:0000256" key="1">
    <source>
        <dbReference type="ARBA" id="ARBA00004286"/>
    </source>
</evidence>
<evidence type="ECO:0000256" key="4">
    <source>
        <dbReference type="ARBA" id="ARBA00016065"/>
    </source>
</evidence>
<dbReference type="Proteomes" id="UP000005408">
    <property type="component" value="Unassembled WGS sequence"/>
</dbReference>
<dbReference type="GO" id="GO:0003682">
    <property type="term" value="F:chromatin binding"/>
    <property type="evidence" value="ECO:0007669"/>
    <property type="project" value="TreeGrafter"/>
</dbReference>
<evidence type="ECO:0000256" key="9">
    <source>
        <dbReference type="ARBA" id="ARBA00023067"/>
    </source>
</evidence>
<protein>
    <recommendedName>
        <fullName evidence="4 11">Condensin complex subunit 2</fullName>
    </recommendedName>
</protein>
<comment type="subcellular location">
    <subcellularLocation>
        <location evidence="1">Chromosome</location>
    </subcellularLocation>
    <subcellularLocation>
        <location evidence="2">Cytoplasm</location>
    </subcellularLocation>
</comment>
<evidence type="ECO:0000256" key="12">
    <source>
        <dbReference type="SAM" id="MobiDB-lite"/>
    </source>
</evidence>
<dbReference type="PANTHER" id="PTHR13108">
    <property type="entry name" value="CONDENSIN COMPLEX SUBUNIT 2"/>
    <property type="match status" value="1"/>
</dbReference>
<dbReference type="EnsemblMetazoa" id="G16078.1">
    <property type="protein sequence ID" value="G16078.1:cds"/>
    <property type="gene ID" value="G16078"/>
</dbReference>
<dbReference type="AlphaFoldDB" id="A0A8W8IX14"/>
<feature type="compositionally biased region" description="Acidic residues" evidence="12">
    <location>
        <begin position="185"/>
        <end position="202"/>
    </location>
</feature>
<keyword evidence="5" id="KW-0158">Chromosome</keyword>
<dbReference type="GO" id="GO:0051301">
    <property type="term" value="P:cell division"/>
    <property type="evidence" value="ECO:0007669"/>
    <property type="project" value="UniProtKB-KW"/>
</dbReference>
<evidence type="ECO:0000313" key="14">
    <source>
        <dbReference type="Proteomes" id="UP000005408"/>
    </source>
</evidence>
<evidence type="ECO:0000256" key="7">
    <source>
        <dbReference type="ARBA" id="ARBA00022618"/>
    </source>
</evidence>
<dbReference type="GO" id="GO:0000796">
    <property type="term" value="C:condensin complex"/>
    <property type="evidence" value="ECO:0007669"/>
    <property type="project" value="InterPro"/>
</dbReference>
<dbReference type="PANTHER" id="PTHR13108:SF9">
    <property type="entry name" value="CONDENSIN COMPLEX SUBUNIT 2"/>
    <property type="match status" value="1"/>
</dbReference>
<evidence type="ECO:0000256" key="11">
    <source>
        <dbReference type="PIRNR" id="PIRNR017126"/>
    </source>
</evidence>
<keyword evidence="7 11" id="KW-0132">Cell division</keyword>
<evidence type="ECO:0000256" key="5">
    <source>
        <dbReference type="ARBA" id="ARBA00022454"/>
    </source>
</evidence>
<dbReference type="GO" id="GO:0007076">
    <property type="term" value="P:mitotic chromosome condensation"/>
    <property type="evidence" value="ECO:0007669"/>
    <property type="project" value="InterPro"/>
</dbReference>
<feature type="region of interest" description="Disordered" evidence="12">
    <location>
        <begin position="176"/>
        <end position="212"/>
    </location>
</feature>
<dbReference type="Pfam" id="PF05786">
    <property type="entry name" value="Cnd2"/>
    <property type="match status" value="1"/>
</dbReference>
<evidence type="ECO:0000256" key="8">
    <source>
        <dbReference type="ARBA" id="ARBA00022776"/>
    </source>
</evidence>
<keyword evidence="9 11" id="KW-0226">DNA condensation</keyword>
<keyword evidence="10 11" id="KW-0131">Cell cycle</keyword>
<feature type="region of interest" description="Disordered" evidence="12">
    <location>
        <begin position="653"/>
        <end position="692"/>
    </location>
</feature>
<keyword evidence="8 11" id="KW-0498">Mitosis</keyword>
<accession>A0A8W8IX14</accession>